<dbReference type="Proteomes" id="UP000837857">
    <property type="component" value="Chromosome 15"/>
</dbReference>
<reference evidence="1" key="1">
    <citation type="submission" date="2022-03" db="EMBL/GenBank/DDBJ databases">
        <authorList>
            <person name="Martin H S."/>
        </authorList>
    </citation>
    <scope>NUCLEOTIDE SEQUENCE</scope>
</reference>
<keyword evidence="2" id="KW-1185">Reference proteome</keyword>
<evidence type="ECO:0000313" key="2">
    <source>
        <dbReference type="Proteomes" id="UP000837857"/>
    </source>
</evidence>
<accession>A0ABN8I365</accession>
<proteinExistence type="predicted"/>
<dbReference type="EMBL" id="OW152827">
    <property type="protein sequence ID" value="CAH2044078.1"/>
    <property type="molecule type" value="Genomic_DNA"/>
</dbReference>
<evidence type="ECO:0000313" key="1">
    <source>
        <dbReference type="EMBL" id="CAH2044078.1"/>
    </source>
</evidence>
<protein>
    <submittedName>
        <fullName evidence="1">Uncharacterized protein</fullName>
    </submittedName>
</protein>
<organism evidence="1 2">
    <name type="scientific">Iphiclides podalirius</name>
    <name type="common">scarce swallowtail</name>
    <dbReference type="NCBI Taxonomy" id="110791"/>
    <lineage>
        <taxon>Eukaryota</taxon>
        <taxon>Metazoa</taxon>
        <taxon>Ecdysozoa</taxon>
        <taxon>Arthropoda</taxon>
        <taxon>Hexapoda</taxon>
        <taxon>Insecta</taxon>
        <taxon>Pterygota</taxon>
        <taxon>Neoptera</taxon>
        <taxon>Endopterygota</taxon>
        <taxon>Lepidoptera</taxon>
        <taxon>Glossata</taxon>
        <taxon>Ditrysia</taxon>
        <taxon>Papilionoidea</taxon>
        <taxon>Papilionidae</taxon>
        <taxon>Papilioninae</taxon>
        <taxon>Iphiclides</taxon>
    </lineage>
</organism>
<feature type="non-terminal residue" evidence="1">
    <location>
        <position position="90"/>
    </location>
</feature>
<sequence>MVIKCRRESRAAERVRVLSVGRDRRERIGSGSGLDLKYYYDDQPVQKPVLECDSQETLFFTRLMYRFSYSEIVDFVERLMSELLANVYRV</sequence>
<gene>
    <name evidence="1" type="ORF">IPOD504_LOCUS4570</name>
</gene>
<name>A0ABN8I365_9NEOP</name>